<evidence type="ECO:0000256" key="1">
    <source>
        <dbReference type="SAM" id="MobiDB-lite"/>
    </source>
</evidence>
<dbReference type="InterPro" id="IPR019021">
    <property type="entry name" value="Mms22"/>
</dbReference>
<protein>
    <submittedName>
        <fullName evidence="2">Uncharacterized protein</fullName>
    </submittedName>
</protein>
<feature type="region of interest" description="Disordered" evidence="1">
    <location>
        <begin position="1"/>
        <end position="96"/>
    </location>
</feature>
<feature type="compositionally biased region" description="Basic and acidic residues" evidence="1">
    <location>
        <begin position="57"/>
        <end position="67"/>
    </location>
</feature>
<accession>A0ABQ7JL53</accession>
<name>A0ABQ7JL53_9FUNG</name>
<dbReference type="Proteomes" id="UP001194696">
    <property type="component" value="Unassembled WGS sequence"/>
</dbReference>
<keyword evidence="3" id="KW-1185">Reference proteome</keyword>
<feature type="compositionally biased region" description="Low complexity" evidence="1">
    <location>
        <begin position="334"/>
        <end position="348"/>
    </location>
</feature>
<dbReference type="EMBL" id="JAAAIM010001391">
    <property type="protein sequence ID" value="KAG0278992.1"/>
    <property type="molecule type" value="Genomic_DNA"/>
</dbReference>
<dbReference type="PANTHER" id="PTHR28122">
    <property type="entry name" value="E3 UBIQUITIN-PROTEIN LIGASE SUBSTRATE RECEPTOR MMS22"/>
    <property type="match status" value="1"/>
</dbReference>
<feature type="compositionally biased region" description="Polar residues" evidence="1">
    <location>
        <begin position="1401"/>
        <end position="1451"/>
    </location>
</feature>
<reference evidence="2 3" key="1">
    <citation type="journal article" date="2020" name="Fungal Divers.">
        <title>Resolving the Mortierellaceae phylogeny through synthesis of multi-gene phylogenetics and phylogenomics.</title>
        <authorList>
            <person name="Vandepol N."/>
            <person name="Liber J."/>
            <person name="Desiro A."/>
            <person name="Na H."/>
            <person name="Kennedy M."/>
            <person name="Barry K."/>
            <person name="Grigoriev I.V."/>
            <person name="Miller A.N."/>
            <person name="O'Donnell K."/>
            <person name="Stajich J.E."/>
            <person name="Bonito G."/>
        </authorList>
    </citation>
    <scope>NUCLEOTIDE SEQUENCE [LARGE SCALE GENOMIC DNA]</scope>
    <source>
        <strain evidence="2 3">AD045</strain>
    </source>
</reference>
<gene>
    <name evidence="2" type="ORF">BGZ96_002125</name>
</gene>
<proteinExistence type="predicted"/>
<feature type="compositionally biased region" description="Low complexity" evidence="1">
    <location>
        <begin position="263"/>
        <end position="297"/>
    </location>
</feature>
<feature type="region of interest" description="Disordered" evidence="1">
    <location>
        <begin position="261"/>
        <end position="314"/>
    </location>
</feature>
<feature type="compositionally biased region" description="Pro residues" evidence="1">
    <location>
        <begin position="404"/>
        <end position="421"/>
    </location>
</feature>
<feature type="compositionally biased region" description="Low complexity" evidence="1">
    <location>
        <begin position="12"/>
        <end position="26"/>
    </location>
</feature>
<feature type="region of interest" description="Disordered" evidence="1">
    <location>
        <begin position="1396"/>
        <end position="1488"/>
    </location>
</feature>
<feature type="region of interest" description="Disordered" evidence="1">
    <location>
        <begin position="394"/>
        <end position="427"/>
    </location>
</feature>
<evidence type="ECO:0000313" key="2">
    <source>
        <dbReference type="EMBL" id="KAG0278992.1"/>
    </source>
</evidence>
<feature type="non-terminal residue" evidence="2">
    <location>
        <position position="1"/>
    </location>
</feature>
<sequence>ETDSGRSDENSDGTSSSSSSDSGRSPSPQPGNNGKFDNRGTGFGYGISDDDDEAFEAEIRTYSDMRAPRKSSSAKKTKRNSTTASYHGNRRAESNVNPYRVVTEHRHANRGVRSVSKSKRPPKFRSPYTYADPHELNKDRMASFLGYDSASAPAQPKRQAPDDYAYRLSRVVDPDAARDFMFNGRLKNMRSSTNRRAHILNNLYSMLQYSKSVKRARLMGTPPSARPSEESGAESDTTLHDYQLVECNTAQQKGFLEDLNYGNFSSNNNNNNNYNNNNNNNNNNINNNNSNNNNSSSGARISGAGTSQQGRGGAIDRQSKEFFGAHSANATAVSRHVTSSGSTSASSSRRNRPGPNIWANGTLPVHETIMPGYTKWAAEQKRIRQEKENAVPLPPQYITRPTFTLPPPPIPPAPSRPPPVPAASSSAREPLLADGLDNQIEDSMTGIELGKLPPIREDVRVYMAESRSRNKELDAYRRKILSKWDHGTYSSPIAGNPVRGGLRFSEATYIGGGSLSSVLKAAELWRQGSYLPREAMSAVNVLGQSFPSDWPESPVMEAEMGAVVMELTDLLLRVLNLSRRPGPETAEESQALQAEISRVLEGLTTVLINGLNYPVVMGRRHVWMLFEANIVTPLSDLAESEKIRAGHQYSSPAAASFLWLRWAVFSWHFLNENAMQWDNCEAGCKMDEACGSLLELLFKADDVLISGAIERMRDGMQESGGTIYGQDVIEIWICLIHTLNQSAQHHRQRGFWTCFNGQVSRLWAEAESTMVGDVEETESTMVENVDEAESTMMRDVDEATGESRAERGQRYFDLVLELCALHQFERNGFSVLNIAVPENWVLVCWLLTHGLLDRKLAETAQGEQQCRRVTILCHRLVQVWKWGPGADATIHIGRYHENRQNRNMRPEDGYRFPDFLKTMIETATVDLEQDYNIPKDDDVEPTSAFTGIGDVWPISPRFPRLTVDMSLVETVRPTDRAFEIFLKLVALTLHQKVELISQEPQGGFVIVPHMDDPKLREVESMAVLTKYEKYRSCRRFISRVLPEPIVMMLIPNAAWDPLSSVCNSCNIVLIVSLLTPDCLRPLRVRDMVALLQPKATDDHSRGIVAKSLYYLGTIWQRQAGLGKMAILNSRHVEHILEFYYEQLEGILPTIEREVQSPEDPKSEDYRTLRRLPPATGLAELVLRLMARLLKSEGSWESGGTKYPKLAFLDKRLAPFIGPATNIDSTLRCGAYMLLEEFFEHRKAHKERLEKLSASELASRRASLSESSASGGQLVPPATSAPPSLEDYDLSWLDASALNDDFVHDSLAEADSSQSEPVQPEPAQPELVAVILEEDGELANILQEWVYPVLTSMVTERRWTLQEKYIKEHPGWEKIETELRPTQSFFCPVSMQRISRKPLPAQHSSSNTTHPDQEDSNGTAQIAQQGTSKVIQMPQQGTSRTTQPPKQGTSKAIQPVKQGASSTAQPAKQGNGRALQPTQGQEPESKQPPIAVTLSRTALQYLRDVIVDVSAILLDQNLLTMDDIKILFIVEPCAPPAFQHWVLEDKLAWATRMAEKSPGLLAEEETFFLSSWFTTIGAPVHELKLQVQFSEAIVKHSLLLPRSPVGTSSDTVKMTLSGCIFDNVPWLAIRPQPQPSDTSQDPDDVNQLLAQIFEEAERLEDFKTSRYNVLVKVLSNMGDHYAKLRSHVETPGSYGKIQHTAQEVRYSYRQCLLLLFRSLAADYRRLEMELLEDAKRLHAKFISDIFGHALVKCDLIMRNDFAFQEYPVSFLVKLRSQFVPTTVQAEVK</sequence>
<organism evidence="2 3">
    <name type="scientific">Linnemannia gamsii</name>
    <dbReference type="NCBI Taxonomy" id="64522"/>
    <lineage>
        <taxon>Eukaryota</taxon>
        <taxon>Fungi</taxon>
        <taxon>Fungi incertae sedis</taxon>
        <taxon>Mucoromycota</taxon>
        <taxon>Mortierellomycotina</taxon>
        <taxon>Mortierellomycetes</taxon>
        <taxon>Mortierellales</taxon>
        <taxon>Mortierellaceae</taxon>
        <taxon>Linnemannia</taxon>
    </lineage>
</organism>
<feature type="compositionally biased region" description="Basic residues" evidence="1">
    <location>
        <begin position="68"/>
        <end position="79"/>
    </location>
</feature>
<feature type="compositionally biased region" description="Polar residues" evidence="1">
    <location>
        <begin position="1458"/>
        <end position="1467"/>
    </location>
</feature>
<evidence type="ECO:0000313" key="3">
    <source>
        <dbReference type="Proteomes" id="UP001194696"/>
    </source>
</evidence>
<feature type="region of interest" description="Disordered" evidence="1">
    <location>
        <begin position="332"/>
        <end position="363"/>
    </location>
</feature>
<comment type="caution">
    <text evidence="2">The sequence shown here is derived from an EMBL/GenBank/DDBJ whole genome shotgun (WGS) entry which is preliminary data.</text>
</comment>
<dbReference type="PANTHER" id="PTHR28122:SF1">
    <property type="entry name" value="E3 UBIQUITIN-PROTEIN LIGASE SUBSTRATE RECEPTOR MMS22"/>
    <property type="match status" value="1"/>
</dbReference>
<feature type="region of interest" description="Disordered" evidence="1">
    <location>
        <begin position="108"/>
        <end position="132"/>
    </location>
</feature>